<evidence type="ECO:0000313" key="1">
    <source>
        <dbReference type="EMBL" id="MBB4865325.1"/>
    </source>
</evidence>
<comment type="caution">
    <text evidence="1">The sequence shown here is derived from an EMBL/GenBank/DDBJ whole genome shotgun (WGS) entry which is preliminary data.</text>
</comment>
<gene>
    <name evidence="1" type="ORF">HNP46_004206</name>
</gene>
<dbReference type="RefSeq" id="WP_184592689.1">
    <property type="nucleotide sequence ID" value="NZ_JACHLI010000018.1"/>
</dbReference>
<reference evidence="1 2" key="1">
    <citation type="submission" date="2020-08" db="EMBL/GenBank/DDBJ databases">
        <title>Functional genomics of gut bacteria from endangered species of beetles.</title>
        <authorList>
            <person name="Carlos-Shanley C."/>
        </authorList>
    </citation>
    <scope>NUCLEOTIDE SEQUENCE [LARGE SCALE GENOMIC DNA]</scope>
    <source>
        <strain evidence="1 2">S00179</strain>
    </source>
</reference>
<dbReference type="EMBL" id="JACHLI010000018">
    <property type="protein sequence ID" value="MBB4865325.1"/>
    <property type="molecule type" value="Genomic_DNA"/>
</dbReference>
<sequence>MTDKHKDALILELQARVAHAGRVIESFRDAAEAGVAPPEQTLDQANSILVSLELEDLNSRRENSPIWMEAKALADWVRDKDSVVPAGNPTNEHVLWNALMLVYSAIDNPFISNRYKEAQKAFKQSMDYIRGRSKVTPD</sequence>
<dbReference type="Proteomes" id="UP000566995">
    <property type="component" value="Unassembled WGS sequence"/>
</dbReference>
<accession>A0A7W7P392</accession>
<evidence type="ECO:0000313" key="2">
    <source>
        <dbReference type="Proteomes" id="UP000566995"/>
    </source>
</evidence>
<protein>
    <submittedName>
        <fullName evidence="1">Uncharacterized protein</fullName>
    </submittedName>
</protein>
<dbReference type="AlphaFoldDB" id="A0A7W7P392"/>
<organism evidence="1 2">
    <name type="scientific">Pseudomonas nitroreducens</name>
    <dbReference type="NCBI Taxonomy" id="46680"/>
    <lineage>
        <taxon>Bacteria</taxon>
        <taxon>Pseudomonadati</taxon>
        <taxon>Pseudomonadota</taxon>
        <taxon>Gammaproteobacteria</taxon>
        <taxon>Pseudomonadales</taxon>
        <taxon>Pseudomonadaceae</taxon>
        <taxon>Pseudomonas</taxon>
    </lineage>
</organism>
<name>A0A7W7P392_PSENT</name>
<proteinExistence type="predicted"/>